<feature type="binding site" evidence="6">
    <location>
        <position position="67"/>
    </location>
    <ligand>
        <name>S-adenosyl-L-methionine</name>
        <dbReference type="ChEBI" id="CHEBI:59789"/>
    </ligand>
</feature>
<name>A0A8S0VTM3_CYCAE</name>
<feature type="binding site" evidence="6">
    <location>
        <position position="36"/>
    </location>
    <ligand>
        <name>S-adenosyl-L-methionine</name>
        <dbReference type="ChEBI" id="CHEBI:59789"/>
    </ligand>
</feature>
<reference evidence="7 8" key="1">
    <citation type="submission" date="2020-01" db="EMBL/GenBank/DDBJ databases">
        <authorList>
            <person name="Gupta K D."/>
        </authorList>
    </citation>
    <scope>NUCLEOTIDE SEQUENCE [LARGE SCALE GENOMIC DNA]</scope>
</reference>
<evidence type="ECO:0000313" key="8">
    <source>
        <dbReference type="Proteomes" id="UP000467700"/>
    </source>
</evidence>
<dbReference type="EMBL" id="CACVBS010000069">
    <property type="protein sequence ID" value="CAA7268739.1"/>
    <property type="molecule type" value="Genomic_DNA"/>
</dbReference>
<dbReference type="Proteomes" id="UP000467700">
    <property type="component" value="Unassembled WGS sequence"/>
</dbReference>
<dbReference type="InterPro" id="IPR029063">
    <property type="entry name" value="SAM-dependent_MTases_sf"/>
</dbReference>
<evidence type="ECO:0000256" key="1">
    <source>
        <dbReference type="ARBA" id="ARBA00005878"/>
    </source>
</evidence>
<dbReference type="GO" id="GO:0008168">
    <property type="term" value="F:methyltransferase activity"/>
    <property type="evidence" value="ECO:0007669"/>
    <property type="project" value="UniProtKB-KW"/>
</dbReference>
<proteinExistence type="inferred from homology"/>
<sequence length="438" mass="48531">MIFAQARCLTEAIMFGDFGVRLKIPEDRLCPPVPNRLNYVLWIQDIVYAHRDVLETRPRRIRGIDVGTGATAIYPILACKMEETWDMVGTEIDDASFTCALNNVEANDLHNRIDVRKASKEGGILFPLEDCDAKYDFCMCNPPFYASAAEVEDLAREKELPPNAVCTGADIEMIYSDGGEAGFVGRMVEESETFQTRCKWYSSMFGKMSSVTRIVEMLRERSITNYAITEFVQGQTRRWAIAWSCTDSHLPDSIARIPNLPSNHALLPLMPPRNTLSQPLSSTEVASLDFERVCTIVSDVLGLVDGVTAIERSESEKGEKGVFFVQARANTWSRSARRKKARLKDGVNEGNSTTVSNASETIEGGASNLSAGTAEPALTCSIRVLRPAEAEIAESHYSLEFQWIFGRDRSLFESFASHVGRKVGLQLEANTRALDGAA</sequence>
<evidence type="ECO:0008006" key="9">
    <source>
        <dbReference type="Google" id="ProtNLM"/>
    </source>
</evidence>
<gene>
    <name evidence="7" type="ORF">AAE3_LOCUS10985</name>
</gene>
<organism evidence="7 8">
    <name type="scientific">Cyclocybe aegerita</name>
    <name type="common">Black poplar mushroom</name>
    <name type="synonym">Agrocybe aegerita</name>
    <dbReference type="NCBI Taxonomy" id="1973307"/>
    <lineage>
        <taxon>Eukaryota</taxon>
        <taxon>Fungi</taxon>
        <taxon>Dikarya</taxon>
        <taxon>Basidiomycota</taxon>
        <taxon>Agaricomycotina</taxon>
        <taxon>Agaricomycetes</taxon>
        <taxon>Agaricomycetidae</taxon>
        <taxon>Agaricales</taxon>
        <taxon>Agaricineae</taxon>
        <taxon>Bolbitiaceae</taxon>
        <taxon>Cyclocybe</taxon>
    </lineage>
</organism>
<evidence type="ECO:0000256" key="5">
    <source>
        <dbReference type="PIRNR" id="PIRNR037350"/>
    </source>
</evidence>
<accession>A0A8S0VTM3</accession>
<dbReference type="InterPro" id="IPR017182">
    <property type="entry name" value="METTL16/PsiM"/>
</dbReference>
<evidence type="ECO:0000256" key="4">
    <source>
        <dbReference type="ARBA" id="ARBA00022691"/>
    </source>
</evidence>
<feature type="binding site" evidence="6">
    <location>
        <position position="141"/>
    </location>
    <ligand>
        <name>S-adenosyl-L-methionine</name>
        <dbReference type="ChEBI" id="CHEBI:59789"/>
    </ligand>
</feature>
<keyword evidence="4 6" id="KW-0949">S-adenosyl-L-methionine</keyword>
<comment type="caution">
    <text evidence="7">The sequence shown here is derived from an EMBL/GenBank/DDBJ whole genome shotgun (WGS) entry which is preliminary data.</text>
</comment>
<dbReference type="SUPFAM" id="SSF53335">
    <property type="entry name" value="S-adenosyl-L-methionine-dependent methyltransferases"/>
    <property type="match status" value="1"/>
</dbReference>
<dbReference type="GO" id="GO:0005634">
    <property type="term" value="C:nucleus"/>
    <property type="evidence" value="ECO:0007669"/>
    <property type="project" value="TreeGrafter"/>
</dbReference>
<dbReference type="PIRSF" id="PIRSF037350">
    <property type="entry name" value="Mtase_ZK1128_prd"/>
    <property type="match status" value="1"/>
</dbReference>
<dbReference type="Pfam" id="PF05971">
    <property type="entry name" value="Methyltransf_10"/>
    <property type="match status" value="1"/>
</dbReference>
<dbReference type="GO" id="GO:0070475">
    <property type="term" value="P:rRNA base methylation"/>
    <property type="evidence" value="ECO:0007669"/>
    <property type="project" value="TreeGrafter"/>
</dbReference>
<protein>
    <recommendedName>
        <fullName evidence="9">U6 small nuclear RNA (adenine-(43)-N(6))-methyltransferase</fullName>
    </recommendedName>
</protein>
<comment type="similarity">
    <text evidence="1 5">Belongs to the methyltransferase superfamily. METTL16/RlmF family.</text>
</comment>
<evidence type="ECO:0000313" key="7">
    <source>
        <dbReference type="EMBL" id="CAA7268739.1"/>
    </source>
</evidence>
<dbReference type="AlphaFoldDB" id="A0A8S0VTM3"/>
<dbReference type="Gene3D" id="3.40.50.150">
    <property type="entry name" value="Vaccinia Virus protein VP39"/>
    <property type="match status" value="1"/>
</dbReference>
<evidence type="ECO:0000256" key="2">
    <source>
        <dbReference type="ARBA" id="ARBA00022603"/>
    </source>
</evidence>
<dbReference type="CDD" id="cd02440">
    <property type="entry name" value="AdoMet_MTases"/>
    <property type="match status" value="1"/>
</dbReference>
<keyword evidence="8" id="KW-1185">Reference proteome</keyword>
<evidence type="ECO:0000256" key="6">
    <source>
        <dbReference type="PIRSR" id="PIRSR037350-1"/>
    </source>
</evidence>
<keyword evidence="3 5" id="KW-0808">Transferase</keyword>
<dbReference type="PANTHER" id="PTHR13393">
    <property type="entry name" value="SAM-DEPENDENT METHYLTRANSFERASE"/>
    <property type="match status" value="1"/>
</dbReference>
<dbReference type="PANTHER" id="PTHR13393:SF0">
    <property type="entry name" value="RNA N6-ADENOSINE-METHYLTRANSFERASE METTL16"/>
    <property type="match status" value="1"/>
</dbReference>
<dbReference type="OrthoDB" id="514248at2759"/>
<keyword evidence="2 5" id="KW-0489">Methyltransferase</keyword>
<dbReference type="InterPro" id="IPR010286">
    <property type="entry name" value="METTL16/RlmF"/>
</dbReference>
<feature type="binding site" evidence="6">
    <location>
        <position position="91"/>
    </location>
    <ligand>
        <name>S-adenosyl-L-methionine</name>
        <dbReference type="ChEBI" id="CHEBI:59789"/>
    </ligand>
</feature>
<evidence type="ECO:0000256" key="3">
    <source>
        <dbReference type="ARBA" id="ARBA00022679"/>
    </source>
</evidence>